<protein>
    <submittedName>
        <fullName evidence="7">Putative ABC transport system permease protein</fullName>
    </submittedName>
</protein>
<comment type="similarity">
    <text evidence="2">Belongs to the UPF0014 family.</text>
</comment>
<feature type="transmembrane region" description="Helical" evidence="6">
    <location>
        <begin position="39"/>
        <end position="58"/>
    </location>
</feature>
<dbReference type="OrthoDB" id="9791807at2"/>
<feature type="transmembrane region" description="Helical" evidence="6">
    <location>
        <begin position="225"/>
        <end position="246"/>
    </location>
</feature>
<keyword evidence="8" id="KW-1185">Reference proteome</keyword>
<evidence type="ECO:0000256" key="3">
    <source>
        <dbReference type="ARBA" id="ARBA00022692"/>
    </source>
</evidence>
<gene>
    <name evidence="7" type="ORF">SAMN02745220_00735</name>
</gene>
<dbReference type="GO" id="GO:0005886">
    <property type="term" value="C:plasma membrane"/>
    <property type="evidence" value="ECO:0007669"/>
    <property type="project" value="TreeGrafter"/>
</dbReference>
<feature type="transmembrane region" description="Helical" evidence="6">
    <location>
        <begin position="130"/>
        <end position="148"/>
    </location>
</feature>
<evidence type="ECO:0000256" key="5">
    <source>
        <dbReference type="ARBA" id="ARBA00023136"/>
    </source>
</evidence>
<keyword evidence="4 6" id="KW-1133">Transmembrane helix</keyword>
<evidence type="ECO:0000313" key="8">
    <source>
        <dbReference type="Proteomes" id="UP000184603"/>
    </source>
</evidence>
<sequence>MNVISLTTFDLAIAALLLLVLAGVSMALSLGLEKKIIIFSGRMIAQLLFIGLVLRYLFANADGWLILLMSLVMLGAAGREVQARQKRRIRGVAGYLIGTGAMFISSFSVTLLALVVIIGVEPWYTPQYAIPLLGMLLGNTMTGISLAADRLSSQFYEQRNVIEQRLMLGQSWQEASSDIRRDCMRTGMMPIINSMAAAGIVSLPGMMTGQILGGTPPVEAVKYQILIILLIAAGTGFGVITAIWMTGRHLFDQRHRLRLDCLLGKR</sequence>
<feature type="transmembrane region" description="Helical" evidence="6">
    <location>
        <begin position="93"/>
        <end position="118"/>
    </location>
</feature>
<feature type="transmembrane region" description="Helical" evidence="6">
    <location>
        <begin position="191"/>
        <end position="213"/>
    </location>
</feature>
<evidence type="ECO:0000313" key="7">
    <source>
        <dbReference type="EMBL" id="SHO44409.1"/>
    </source>
</evidence>
<name>A0A1M7XZ34_9BACT</name>
<dbReference type="InterPro" id="IPR005226">
    <property type="entry name" value="UPF0014_fam"/>
</dbReference>
<feature type="transmembrane region" description="Helical" evidence="6">
    <location>
        <begin position="64"/>
        <end position="81"/>
    </location>
</feature>
<evidence type="ECO:0000256" key="1">
    <source>
        <dbReference type="ARBA" id="ARBA00004141"/>
    </source>
</evidence>
<dbReference type="PANTHER" id="PTHR30028:SF0">
    <property type="entry name" value="PROTEIN ALUMINUM SENSITIVE 3"/>
    <property type="match status" value="1"/>
</dbReference>
<accession>A0A1M7XZ34</accession>
<dbReference type="Pfam" id="PF03649">
    <property type="entry name" value="UPF0014"/>
    <property type="match status" value="1"/>
</dbReference>
<feature type="transmembrane region" description="Helical" evidence="6">
    <location>
        <begin position="12"/>
        <end position="32"/>
    </location>
</feature>
<dbReference type="AlphaFoldDB" id="A0A1M7XZ34"/>
<keyword evidence="5 6" id="KW-0472">Membrane</keyword>
<dbReference type="PANTHER" id="PTHR30028">
    <property type="entry name" value="UPF0014 INNER MEMBRANE PROTEIN YBBM-RELATED"/>
    <property type="match status" value="1"/>
</dbReference>
<dbReference type="RefSeq" id="WP_073612102.1">
    <property type="nucleotide sequence ID" value="NZ_FRFE01000003.1"/>
</dbReference>
<proteinExistence type="inferred from homology"/>
<dbReference type="STRING" id="1121416.SAMN02745220_00735"/>
<dbReference type="Proteomes" id="UP000184603">
    <property type="component" value="Unassembled WGS sequence"/>
</dbReference>
<keyword evidence="3 6" id="KW-0812">Transmembrane</keyword>
<organism evidence="7 8">
    <name type="scientific">Desulfopila aestuarii DSM 18488</name>
    <dbReference type="NCBI Taxonomy" id="1121416"/>
    <lineage>
        <taxon>Bacteria</taxon>
        <taxon>Pseudomonadati</taxon>
        <taxon>Thermodesulfobacteriota</taxon>
        <taxon>Desulfobulbia</taxon>
        <taxon>Desulfobulbales</taxon>
        <taxon>Desulfocapsaceae</taxon>
        <taxon>Desulfopila</taxon>
    </lineage>
</organism>
<evidence type="ECO:0000256" key="2">
    <source>
        <dbReference type="ARBA" id="ARBA00005268"/>
    </source>
</evidence>
<dbReference type="EMBL" id="FRFE01000003">
    <property type="protein sequence ID" value="SHO44409.1"/>
    <property type="molecule type" value="Genomic_DNA"/>
</dbReference>
<reference evidence="7 8" key="1">
    <citation type="submission" date="2016-12" db="EMBL/GenBank/DDBJ databases">
        <authorList>
            <person name="Song W.-J."/>
            <person name="Kurnit D.M."/>
        </authorList>
    </citation>
    <scope>NUCLEOTIDE SEQUENCE [LARGE SCALE GENOMIC DNA]</scope>
    <source>
        <strain evidence="7 8">DSM 18488</strain>
    </source>
</reference>
<evidence type="ECO:0000256" key="4">
    <source>
        <dbReference type="ARBA" id="ARBA00022989"/>
    </source>
</evidence>
<evidence type="ECO:0000256" key="6">
    <source>
        <dbReference type="SAM" id="Phobius"/>
    </source>
</evidence>
<comment type="subcellular location">
    <subcellularLocation>
        <location evidence="1">Membrane</location>
        <topology evidence="1">Multi-pass membrane protein</topology>
    </subcellularLocation>
</comment>